<name>A0A5Q4ZJY7_9BURK</name>
<dbReference type="InterPro" id="IPR011051">
    <property type="entry name" value="RmlC_Cupin_sf"/>
</dbReference>
<feature type="domain" description="Sugar 3,4-ketoisomerase QdtA cupin" evidence="2">
    <location>
        <begin position="13"/>
        <end position="103"/>
    </location>
</feature>
<dbReference type="KEGG" id="pdio:PDMSB3_0578.1"/>
<reference evidence="3 4" key="1">
    <citation type="submission" date="2019-08" db="EMBL/GenBank/DDBJ databases">
        <authorList>
            <person name="Herpell B J."/>
        </authorList>
    </citation>
    <scope>NUCLEOTIDE SEQUENCE [LARGE SCALE GENOMIC DNA]</scope>
    <source>
        <strain evidence="4">Msb3</strain>
    </source>
</reference>
<dbReference type="AlphaFoldDB" id="A0A5Q4ZJY7"/>
<proteinExistence type="predicted"/>
<dbReference type="EMBL" id="LR699554">
    <property type="protein sequence ID" value="VVD31876.1"/>
    <property type="molecule type" value="Genomic_DNA"/>
</dbReference>
<gene>
    <name evidence="3" type="ORF">PDMSB3_0578</name>
</gene>
<dbReference type="InterPro" id="IPR014710">
    <property type="entry name" value="RmlC-like_jellyroll"/>
</dbReference>
<feature type="region of interest" description="Disordered" evidence="1">
    <location>
        <begin position="102"/>
        <end position="123"/>
    </location>
</feature>
<dbReference type="CDD" id="cd20292">
    <property type="entry name" value="cupin_QdtA-like"/>
    <property type="match status" value="1"/>
</dbReference>
<dbReference type="Pfam" id="PF05523">
    <property type="entry name" value="FdtA"/>
    <property type="match status" value="1"/>
</dbReference>
<evidence type="ECO:0000313" key="4">
    <source>
        <dbReference type="Proteomes" id="UP000325811"/>
    </source>
</evidence>
<protein>
    <recommendedName>
        <fullName evidence="2">Sugar 3,4-ketoisomerase QdtA cupin domain-containing protein</fullName>
    </recommendedName>
</protein>
<keyword evidence="4" id="KW-1185">Reference proteome</keyword>
<dbReference type="InterPro" id="IPR008894">
    <property type="entry name" value="QdtA_cupin_dom"/>
</dbReference>
<evidence type="ECO:0000256" key="1">
    <source>
        <dbReference type="SAM" id="MobiDB-lite"/>
    </source>
</evidence>
<dbReference type="Gene3D" id="2.60.120.10">
    <property type="entry name" value="Jelly Rolls"/>
    <property type="match status" value="1"/>
</dbReference>
<sequence length="123" mass="13681">MNRPMNKLPTIADCKLYDLPKITDPRGNLTFIEGDRHVPFAIQRVFYLYDVPTGESRGAHAHHALNQLVICLSGSFDVEVDDGQNRTRIHLNRPWKGLHVPPADLGGRGEFRPGLGRAGSRVG</sequence>
<dbReference type="SUPFAM" id="SSF51182">
    <property type="entry name" value="RmlC-like cupins"/>
    <property type="match status" value="1"/>
</dbReference>
<dbReference type="Proteomes" id="UP000325811">
    <property type="component" value="Chromosome II"/>
</dbReference>
<evidence type="ECO:0000313" key="3">
    <source>
        <dbReference type="EMBL" id="VVD31876.1"/>
    </source>
</evidence>
<organism evidence="3 4">
    <name type="scientific">Paraburkholderia dioscoreae</name>
    <dbReference type="NCBI Taxonomy" id="2604047"/>
    <lineage>
        <taxon>Bacteria</taxon>
        <taxon>Pseudomonadati</taxon>
        <taxon>Pseudomonadota</taxon>
        <taxon>Betaproteobacteria</taxon>
        <taxon>Burkholderiales</taxon>
        <taxon>Burkholderiaceae</taxon>
        <taxon>Paraburkholderia</taxon>
    </lineage>
</organism>
<evidence type="ECO:0000259" key="2">
    <source>
        <dbReference type="Pfam" id="PF05523"/>
    </source>
</evidence>
<accession>A0A5Q4ZJY7</accession>